<dbReference type="Proteomes" id="UP001168613">
    <property type="component" value="Unassembled WGS sequence"/>
</dbReference>
<keyword evidence="3" id="KW-1185">Reference proteome</keyword>
<evidence type="ECO:0000313" key="3">
    <source>
        <dbReference type="Proteomes" id="UP001168613"/>
    </source>
</evidence>
<evidence type="ECO:0000256" key="1">
    <source>
        <dbReference type="SAM" id="SignalP"/>
    </source>
</evidence>
<organism evidence="2 3">
    <name type="scientific">Alcaligenes endophyticus</name>
    <dbReference type="NCBI Taxonomy" id="1929088"/>
    <lineage>
        <taxon>Bacteria</taxon>
        <taxon>Pseudomonadati</taxon>
        <taxon>Pseudomonadota</taxon>
        <taxon>Betaproteobacteria</taxon>
        <taxon>Burkholderiales</taxon>
        <taxon>Alcaligenaceae</taxon>
        <taxon>Alcaligenes</taxon>
    </lineage>
</organism>
<dbReference type="RefSeq" id="WP_266122334.1">
    <property type="nucleotide sequence ID" value="NZ_JAJHNU010000001.1"/>
</dbReference>
<evidence type="ECO:0000313" key="2">
    <source>
        <dbReference type="EMBL" id="MDN4120346.1"/>
    </source>
</evidence>
<feature type="chain" id="PRO_5045998468" evidence="1">
    <location>
        <begin position="27"/>
        <end position="162"/>
    </location>
</feature>
<reference evidence="2" key="1">
    <citation type="submission" date="2021-11" db="EMBL/GenBank/DDBJ databases">
        <title>Draft genome sequence of Alcaligenes endophyticus type strain CCUG 75668T.</title>
        <authorList>
            <person name="Salva-Serra F."/>
            <person name="Duran R.E."/>
            <person name="Seeger M."/>
            <person name="Moore E.R.B."/>
            <person name="Jaen-Luchoro D."/>
        </authorList>
    </citation>
    <scope>NUCLEOTIDE SEQUENCE</scope>
    <source>
        <strain evidence="2">CCUG 75668</strain>
    </source>
</reference>
<comment type="caution">
    <text evidence="2">The sequence shown here is derived from an EMBL/GenBank/DDBJ whole genome shotgun (WGS) entry which is preliminary data.</text>
</comment>
<dbReference type="InterPro" id="IPR025737">
    <property type="entry name" value="FApF"/>
</dbReference>
<proteinExistence type="predicted"/>
<dbReference type="EMBL" id="JAJHNU010000001">
    <property type="protein sequence ID" value="MDN4120346.1"/>
    <property type="molecule type" value="Genomic_DNA"/>
</dbReference>
<protein>
    <submittedName>
        <fullName evidence="2">Transporter</fullName>
    </submittedName>
</protein>
<keyword evidence="1" id="KW-0732">Signal</keyword>
<sequence length="162" mass="17210">MALCIKRFLVIALSCVSLLHLVPVQAAEGGSGFYLLGTRSQMAGMSLPVGMYVQNDLYFYSGKSRTDLDVPLAGGAYLGVDAVAYVDLHTLIWVPGTHIGGARLTLNTTFPIGYKKVSAFAALPAMGVGAEISDSTIRMGDPTVGASLGWSHQKWNWSVARS</sequence>
<accession>A0ABT8EGC7</accession>
<name>A0ABT8EGC7_9BURK</name>
<dbReference type="Pfam" id="PF13557">
    <property type="entry name" value="Phenol_MetA_deg"/>
    <property type="match status" value="1"/>
</dbReference>
<feature type="signal peptide" evidence="1">
    <location>
        <begin position="1"/>
        <end position="26"/>
    </location>
</feature>
<gene>
    <name evidence="2" type="ORF">LMS43_03475</name>
</gene>